<keyword evidence="2" id="KW-1185">Reference proteome</keyword>
<dbReference type="OrthoDB" id="4571823at2"/>
<dbReference type="RefSeq" id="WP_021009323.1">
    <property type="nucleotide sequence ID" value="NZ_ASHR01000004.1"/>
</dbReference>
<protein>
    <submittedName>
        <fullName evidence="1">Uncharacterized protein</fullName>
    </submittedName>
</protein>
<accession>U1MXQ8</accession>
<comment type="caution">
    <text evidence="1">The sequence shown here is derived from an EMBL/GenBank/DDBJ whole genome shotgun (WGS) entry which is preliminary data.</text>
</comment>
<evidence type="ECO:0000313" key="2">
    <source>
        <dbReference type="Proteomes" id="UP000016462"/>
    </source>
</evidence>
<sequence>MLSDLLADALANPPFTRFIADHRPLGPTLAQFGQLAISSIHATKTLVDLKRFEGSLHVLLASIRPDPPELAGGGHGSVQEGELWGPAQDDGSRPALTRFWFRRQILGAAGLLSRWPSECSVPVIDRDSEHPYLAAGEAVWIIRPVDGDDDWALYTPIDLTHEELERVHAGKLSVQKIYDDREALMLPIIDAIRAETADYFDVKLPELAQEALEFRRRKLAAFSSVTTGVAFPEKWKLKAPEVTPTAEPIDLDTNRSVTTPLFRDRLAEASFEELQRAIRVWANAVERYPAAFSALDEERVSDLLAATLHASLPGADREVFSRRGKTDIQVRAKALDDGSSEARVFIAETKWATGSKVVREALDPQLFSYLNSANTAAVLLLLFRQKNAVAAYSRHLPVLKAVQGFEAEEASAVQGWKINRYRRDGKELRLLIATVHIPPVKP</sequence>
<dbReference type="Proteomes" id="UP000016462">
    <property type="component" value="Unassembled WGS sequence"/>
</dbReference>
<name>U1MXQ8_9MICO</name>
<proteinExistence type="predicted"/>
<gene>
    <name evidence="1" type="ORF">L332_12995</name>
</gene>
<dbReference type="EMBL" id="ASHR01000004">
    <property type="protein sequence ID" value="ERG65350.1"/>
    <property type="molecule type" value="Genomic_DNA"/>
</dbReference>
<dbReference type="AlphaFoldDB" id="U1MXQ8"/>
<evidence type="ECO:0000313" key="1">
    <source>
        <dbReference type="EMBL" id="ERG65350.1"/>
    </source>
</evidence>
<reference evidence="1 2" key="1">
    <citation type="journal article" date="2013" name="Genome Announc.">
        <title>First draft genome sequence from a member of the genus agrococcus, isolated from modern microbialites.</title>
        <authorList>
            <person name="White R.A.III."/>
            <person name="Grassa C.J."/>
            <person name="Suttle C.A."/>
        </authorList>
    </citation>
    <scope>NUCLEOTIDE SEQUENCE [LARGE SCALE GENOMIC DNA]</scope>
    <source>
        <strain evidence="1 2">RW1</strain>
    </source>
</reference>
<organism evidence="1 2">
    <name type="scientific">Agrococcus pavilionensis RW1</name>
    <dbReference type="NCBI Taxonomy" id="1330458"/>
    <lineage>
        <taxon>Bacteria</taxon>
        <taxon>Bacillati</taxon>
        <taxon>Actinomycetota</taxon>
        <taxon>Actinomycetes</taxon>
        <taxon>Micrococcales</taxon>
        <taxon>Microbacteriaceae</taxon>
        <taxon>Agrococcus</taxon>
    </lineage>
</organism>